<proteinExistence type="inferred from homology"/>
<evidence type="ECO:0000256" key="6">
    <source>
        <dbReference type="SAM" id="MobiDB-lite"/>
    </source>
</evidence>
<evidence type="ECO:0000313" key="9">
    <source>
        <dbReference type="Proteomes" id="UP000094236"/>
    </source>
</evidence>
<dbReference type="SUPFAM" id="SSF48371">
    <property type="entry name" value="ARM repeat"/>
    <property type="match status" value="1"/>
</dbReference>
<dbReference type="SMART" id="SM00653">
    <property type="entry name" value="eIF2B_5"/>
    <property type="match status" value="1"/>
</dbReference>
<feature type="domain" description="W2" evidence="7">
    <location>
        <begin position="250"/>
        <end position="409"/>
    </location>
</feature>
<dbReference type="SUPFAM" id="SSF75689">
    <property type="entry name" value="Zinc-binding domain of translation initiation factor 2 beta"/>
    <property type="match status" value="1"/>
</dbReference>
<dbReference type="FunFam" id="1.25.40.180:FF:000031">
    <property type="entry name" value="Eukaryotic translation initiation factor 5"/>
    <property type="match status" value="1"/>
</dbReference>
<evidence type="ECO:0000259" key="7">
    <source>
        <dbReference type="PROSITE" id="PS51363"/>
    </source>
</evidence>
<dbReference type="GO" id="GO:0043614">
    <property type="term" value="C:multi-eIF complex"/>
    <property type="evidence" value="ECO:0007669"/>
    <property type="project" value="EnsemblFungi"/>
</dbReference>
<dbReference type="FunFam" id="2.20.25.350:FF:000001">
    <property type="entry name" value="Eukaryotic translation initiation factor 5"/>
    <property type="match status" value="1"/>
</dbReference>
<evidence type="ECO:0000256" key="3">
    <source>
        <dbReference type="ARBA" id="ARBA00022741"/>
    </source>
</evidence>
<dbReference type="GO" id="GO:0005829">
    <property type="term" value="C:cytosol"/>
    <property type="evidence" value="ECO:0007669"/>
    <property type="project" value="TreeGrafter"/>
</dbReference>
<dbReference type="InterPro" id="IPR016024">
    <property type="entry name" value="ARM-type_fold"/>
</dbReference>
<dbReference type="AlphaFoldDB" id="A0A1E4TUF2"/>
<dbReference type="GO" id="GO:0005096">
    <property type="term" value="F:GTPase activator activity"/>
    <property type="evidence" value="ECO:0007669"/>
    <property type="project" value="EnsemblFungi"/>
</dbReference>
<dbReference type="Gene3D" id="2.20.25.350">
    <property type="match status" value="1"/>
</dbReference>
<reference evidence="9" key="1">
    <citation type="submission" date="2016-05" db="EMBL/GenBank/DDBJ databases">
        <title>Comparative genomics of biotechnologically important yeasts.</title>
        <authorList>
            <consortium name="DOE Joint Genome Institute"/>
            <person name="Riley R."/>
            <person name="Haridas S."/>
            <person name="Wolfe K.H."/>
            <person name="Lopes M.R."/>
            <person name="Hittinger C.T."/>
            <person name="Goker M."/>
            <person name="Salamov A."/>
            <person name="Wisecaver J."/>
            <person name="Long T.M."/>
            <person name="Aerts A.L."/>
            <person name="Barry K."/>
            <person name="Choi C."/>
            <person name="Clum A."/>
            <person name="Coughlan A.Y."/>
            <person name="Deshpande S."/>
            <person name="Douglass A.P."/>
            <person name="Hanson S.J."/>
            <person name="Klenk H.-P."/>
            <person name="Labutti K."/>
            <person name="Lapidus A."/>
            <person name="Lindquist E."/>
            <person name="Lipzen A."/>
            <person name="Meier-Kolthoff J.P."/>
            <person name="Ohm R.A."/>
            <person name="Otillar R.P."/>
            <person name="Pangilinan J."/>
            <person name="Peng Y."/>
            <person name="Rokas A."/>
            <person name="Rosa C.A."/>
            <person name="Scheuner C."/>
            <person name="Sibirny A.A."/>
            <person name="Slot J.C."/>
            <person name="Stielow J.B."/>
            <person name="Sun H."/>
            <person name="Kurtzman C.P."/>
            <person name="Blackwell M."/>
            <person name="Grigoriev I.V."/>
            <person name="Jeffries T.W."/>
        </authorList>
    </citation>
    <scope>NUCLEOTIDE SEQUENCE [LARGE SCALE GENOMIC DNA]</scope>
    <source>
        <strain evidence="9">NRRL Y-2460</strain>
    </source>
</reference>
<dbReference type="GO" id="GO:0005092">
    <property type="term" value="F:GDP-dissociation inhibitor activity"/>
    <property type="evidence" value="ECO:0007669"/>
    <property type="project" value="EnsemblFungi"/>
</dbReference>
<dbReference type="InterPro" id="IPR045196">
    <property type="entry name" value="IF2/IF5"/>
</dbReference>
<dbReference type="FunFam" id="3.30.30.170:FF:000002">
    <property type="entry name" value="Eukaryotic translation initiation factor 5"/>
    <property type="match status" value="1"/>
</dbReference>
<dbReference type="STRING" id="669874.A0A1E4TUF2"/>
<dbReference type="OrthoDB" id="10250831at2759"/>
<dbReference type="CDD" id="cd11561">
    <property type="entry name" value="W2_eIF5"/>
    <property type="match status" value="1"/>
</dbReference>
<dbReference type="EMBL" id="KV454014">
    <property type="protein sequence ID" value="ODV95380.1"/>
    <property type="molecule type" value="Genomic_DNA"/>
</dbReference>
<accession>A0A1E4TUF2</accession>
<feature type="region of interest" description="Disordered" evidence="6">
    <location>
        <begin position="174"/>
        <end position="201"/>
    </location>
</feature>
<evidence type="ECO:0000256" key="2">
    <source>
        <dbReference type="ARBA" id="ARBA00022540"/>
    </source>
</evidence>
<keyword evidence="4" id="KW-0648">Protein biosynthesis</keyword>
<dbReference type="PANTHER" id="PTHR23001:SF7">
    <property type="entry name" value="EUKARYOTIC TRANSLATION INITIATION FACTOR 5"/>
    <property type="match status" value="1"/>
</dbReference>
<feature type="compositionally biased region" description="Acidic residues" evidence="6">
    <location>
        <begin position="187"/>
        <end position="201"/>
    </location>
</feature>
<dbReference type="GO" id="GO:0042256">
    <property type="term" value="P:cytosolic ribosome assembly"/>
    <property type="evidence" value="ECO:0007669"/>
    <property type="project" value="EnsemblFungi"/>
</dbReference>
<organism evidence="8 9">
    <name type="scientific">Pachysolen tannophilus NRRL Y-2460</name>
    <dbReference type="NCBI Taxonomy" id="669874"/>
    <lineage>
        <taxon>Eukaryota</taxon>
        <taxon>Fungi</taxon>
        <taxon>Dikarya</taxon>
        <taxon>Ascomycota</taxon>
        <taxon>Saccharomycotina</taxon>
        <taxon>Pichiomycetes</taxon>
        <taxon>Pachysolenaceae</taxon>
        <taxon>Pachysolen</taxon>
    </lineage>
</organism>
<dbReference type="Pfam" id="PF01873">
    <property type="entry name" value="eIF-5_eIF-2B"/>
    <property type="match status" value="1"/>
</dbReference>
<dbReference type="PROSITE" id="PS51363">
    <property type="entry name" value="W2"/>
    <property type="match status" value="1"/>
</dbReference>
<dbReference type="InterPro" id="IPR003307">
    <property type="entry name" value="W2_domain"/>
</dbReference>
<dbReference type="SUPFAM" id="SSF100966">
    <property type="entry name" value="Translation initiation factor 2 beta, aIF2beta, N-terminal domain"/>
    <property type="match status" value="1"/>
</dbReference>
<dbReference type="GO" id="GO:0003743">
    <property type="term" value="F:translation initiation factor activity"/>
    <property type="evidence" value="ECO:0007669"/>
    <property type="project" value="UniProtKB-KW"/>
</dbReference>
<dbReference type="GO" id="GO:0005525">
    <property type="term" value="F:GTP binding"/>
    <property type="evidence" value="ECO:0007669"/>
    <property type="project" value="UniProtKB-KW"/>
</dbReference>
<dbReference type="Proteomes" id="UP000094236">
    <property type="component" value="Unassembled WGS sequence"/>
</dbReference>
<dbReference type="GO" id="GO:0045947">
    <property type="term" value="P:negative regulation of translational initiation"/>
    <property type="evidence" value="ECO:0007669"/>
    <property type="project" value="EnsemblFungi"/>
</dbReference>
<dbReference type="SMART" id="SM00515">
    <property type="entry name" value="eIF5C"/>
    <property type="match status" value="1"/>
</dbReference>
<evidence type="ECO:0000256" key="5">
    <source>
        <dbReference type="ARBA" id="ARBA00023134"/>
    </source>
</evidence>
<evidence type="ECO:0000256" key="1">
    <source>
        <dbReference type="ARBA" id="ARBA00010397"/>
    </source>
</evidence>
<protein>
    <recommendedName>
        <fullName evidence="7">W2 domain-containing protein</fullName>
    </recommendedName>
</protein>
<comment type="similarity">
    <text evidence="1">Belongs to the eIF-2-beta/eIF-5 family.</text>
</comment>
<dbReference type="InterPro" id="IPR016189">
    <property type="entry name" value="Transl_init_fac_IF2/IF5_N"/>
</dbReference>
<evidence type="ECO:0000256" key="4">
    <source>
        <dbReference type="ARBA" id="ARBA00022917"/>
    </source>
</evidence>
<dbReference type="InterPro" id="IPR002735">
    <property type="entry name" value="Transl_init_fac_IF2/IF5_dom"/>
</dbReference>
<name>A0A1E4TUF2_PACTA</name>
<keyword evidence="2" id="KW-0396">Initiation factor</keyword>
<gene>
    <name evidence="8" type="ORF">PACTADRAFT_42018</name>
</gene>
<dbReference type="PANTHER" id="PTHR23001">
    <property type="entry name" value="EUKARYOTIC TRANSLATION INITIATION FACTOR"/>
    <property type="match status" value="1"/>
</dbReference>
<dbReference type="GO" id="GO:0071074">
    <property type="term" value="F:eukaryotic initiation factor eIF2 binding"/>
    <property type="evidence" value="ECO:0007669"/>
    <property type="project" value="TreeGrafter"/>
</dbReference>
<dbReference type="GO" id="GO:0001732">
    <property type="term" value="P:formation of cytoplasmic translation initiation complex"/>
    <property type="evidence" value="ECO:0007669"/>
    <property type="project" value="EnsemblFungi"/>
</dbReference>
<sequence>MSFINICRDNTDPFYRYKMPPIQSKIEGRGNGIKTAVVNASEVARALDRPSAYIIKYFGIELGAQTSINEATERYLVNGQHDSNRLQELLDGFINKFVLCGACKNPETAIIINKDDTLTRNCKACGKKTLIDPRHKLNQFILKNQVTKSKKTKKSATATANVVGGGVTISDLASGQKTSSRGGLADDSQDSVNQDEEFSDDDELARKINAEAQALPEVDPVKDDDWAVDMSEEAIARRAKELEGLSIDDAKKSLSKYEIFGEWLYRADKSDLPSDIDIYKKANELEIVNKSNTLTVLAQCLFDENIEDEITLHHGLLNKLITSDKHEKAFLGGLERLVGLDVPELITKVPKICMALYDNDLISEETFIKWGTTVSTKFVSDKKIVKKVKRAAKPFITWLQEAEEDEEENESNDDDSE</sequence>
<keyword evidence="5" id="KW-0342">GTP-binding</keyword>
<keyword evidence="3" id="KW-0547">Nucleotide-binding</keyword>
<dbReference type="Gene3D" id="3.30.30.170">
    <property type="match status" value="1"/>
</dbReference>
<keyword evidence="9" id="KW-1185">Reference proteome</keyword>
<dbReference type="Pfam" id="PF02020">
    <property type="entry name" value="W2"/>
    <property type="match status" value="1"/>
</dbReference>
<dbReference type="InterPro" id="IPR016190">
    <property type="entry name" value="Transl_init_fac_IF2/IF5_Zn-bd"/>
</dbReference>
<evidence type="ECO:0000313" key="8">
    <source>
        <dbReference type="EMBL" id="ODV95380.1"/>
    </source>
</evidence>
<dbReference type="GO" id="GO:0033290">
    <property type="term" value="C:eukaryotic 48S preinitiation complex"/>
    <property type="evidence" value="ECO:0007669"/>
    <property type="project" value="EnsemblFungi"/>
</dbReference>
<dbReference type="Gene3D" id="1.25.40.180">
    <property type="match status" value="1"/>
</dbReference>